<dbReference type="OrthoDB" id="5980469at2759"/>
<accession>A0A2B4R6Y8</accession>
<protein>
    <submittedName>
        <fullName evidence="2">Uncharacterized protein</fullName>
    </submittedName>
</protein>
<feature type="region of interest" description="Disordered" evidence="1">
    <location>
        <begin position="62"/>
        <end position="83"/>
    </location>
</feature>
<name>A0A2B4R6Y8_STYPI</name>
<feature type="compositionally biased region" description="Acidic residues" evidence="1">
    <location>
        <begin position="71"/>
        <end position="81"/>
    </location>
</feature>
<evidence type="ECO:0000313" key="3">
    <source>
        <dbReference type="Proteomes" id="UP000225706"/>
    </source>
</evidence>
<evidence type="ECO:0000313" key="2">
    <source>
        <dbReference type="EMBL" id="PFX12250.1"/>
    </source>
</evidence>
<dbReference type="AlphaFoldDB" id="A0A2B4R6Y8"/>
<comment type="caution">
    <text evidence="2">The sequence shown here is derived from an EMBL/GenBank/DDBJ whole genome shotgun (WGS) entry which is preliminary data.</text>
</comment>
<proteinExistence type="predicted"/>
<gene>
    <name evidence="2" type="ORF">AWC38_SpisGene23823</name>
</gene>
<keyword evidence="3" id="KW-1185">Reference proteome</keyword>
<dbReference type="Proteomes" id="UP000225706">
    <property type="component" value="Unassembled WGS sequence"/>
</dbReference>
<evidence type="ECO:0000256" key="1">
    <source>
        <dbReference type="SAM" id="MobiDB-lite"/>
    </source>
</evidence>
<sequence>MAFGIEDFIFEEDFDAIMAVLEEDENLEEQFHDVVQEVQRQDIACSIFQKVCKSKRGLSRHTTIKHKDNNQDPEQDVQEEESGQRIAFTSDVLNDLVNNVKTTISKRKVFTKAMRD</sequence>
<organism evidence="2 3">
    <name type="scientific">Stylophora pistillata</name>
    <name type="common">Smooth cauliflower coral</name>
    <dbReference type="NCBI Taxonomy" id="50429"/>
    <lineage>
        <taxon>Eukaryota</taxon>
        <taxon>Metazoa</taxon>
        <taxon>Cnidaria</taxon>
        <taxon>Anthozoa</taxon>
        <taxon>Hexacorallia</taxon>
        <taxon>Scleractinia</taxon>
        <taxon>Astrocoeniina</taxon>
        <taxon>Pocilloporidae</taxon>
        <taxon>Stylophora</taxon>
    </lineage>
</organism>
<dbReference type="EMBL" id="LSMT01001485">
    <property type="protein sequence ID" value="PFX12250.1"/>
    <property type="molecule type" value="Genomic_DNA"/>
</dbReference>
<reference evidence="3" key="1">
    <citation type="journal article" date="2017" name="bioRxiv">
        <title>Comparative analysis of the genomes of Stylophora pistillata and Acropora digitifera provides evidence for extensive differences between species of corals.</title>
        <authorList>
            <person name="Voolstra C.R."/>
            <person name="Li Y."/>
            <person name="Liew Y.J."/>
            <person name="Baumgarten S."/>
            <person name="Zoccola D."/>
            <person name="Flot J.-F."/>
            <person name="Tambutte S."/>
            <person name="Allemand D."/>
            <person name="Aranda M."/>
        </authorList>
    </citation>
    <scope>NUCLEOTIDE SEQUENCE [LARGE SCALE GENOMIC DNA]</scope>
</reference>